<dbReference type="PANTHER" id="PTHR32282">
    <property type="entry name" value="BINDING PROTEIN TRANSPEPTIDASE, PUTATIVE-RELATED"/>
    <property type="match status" value="1"/>
</dbReference>
<comment type="similarity">
    <text evidence="5">In the N-terminal section; belongs to the glycosyltransferase 51 family.</text>
</comment>
<dbReference type="Gene3D" id="3.40.710.10">
    <property type="entry name" value="DD-peptidase/beta-lactamase superfamily"/>
    <property type="match status" value="2"/>
</dbReference>
<dbReference type="InterPro" id="IPR036950">
    <property type="entry name" value="PBP_transglycosylase"/>
</dbReference>
<dbReference type="Pfam" id="PF00912">
    <property type="entry name" value="Transgly"/>
    <property type="match status" value="1"/>
</dbReference>
<keyword evidence="21" id="KW-0046">Antibiotic resistance</keyword>
<organism evidence="31 32">
    <name type="scientific">Halomonas cibimaris</name>
    <dbReference type="NCBI Taxonomy" id="657012"/>
    <lineage>
        <taxon>Bacteria</taxon>
        <taxon>Pseudomonadati</taxon>
        <taxon>Pseudomonadota</taxon>
        <taxon>Gammaproteobacteria</taxon>
        <taxon>Oceanospirillales</taxon>
        <taxon>Halomonadaceae</taxon>
        <taxon>Halomonas</taxon>
    </lineage>
</organism>
<evidence type="ECO:0000259" key="30">
    <source>
        <dbReference type="Pfam" id="PF17092"/>
    </source>
</evidence>
<dbReference type="Proteomes" id="UP001500133">
    <property type="component" value="Unassembled WGS sequence"/>
</dbReference>
<evidence type="ECO:0000256" key="23">
    <source>
        <dbReference type="ARBA" id="ARBA00023316"/>
    </source>
</evidence>
<feature type="region of interest" description="Disordered" evidence="27">
    <location>
        <begin position="339"/>
        <end position="370"/>
    </location>
</feature>
<proteinExistence type="inferred from homology"/>
<evidence type="ECO:0000256" key="7">
    <source>
        <dbReference type="ARBA" id="ARBA00018638"/>
    </source>
</evidence>
<dbReference type="InterPro" id="IPR001460">
    <property type="entry name" value="PCN-bd_Tpept"/>
</dbReference>
<gene>
    <name evidence="31" type="ORF">GCM10022228_08120</name>
</gene>
<dbReference type="InterPro" id="IPR050396">
    <property type="entry name" value="Glycosyltr_51/Transpeptidase"/>
</dbReference>
<keyword evidence="14" id="KW-0812">Transmembrane</keyword>
<dbReference type="RefSeq" id="WP_344702546.1">
    <property type="nucleotide sequence ID" value="NZ_BAAAZT010000030.1"/>
</dbReference>
<evidence type="ECO:0000256" key="27">
    <source>
        <dbReference type="SAM" id="MobiDB-lite"/>
    </source>
</evidence>
<evidence type="ECO:0000256" key="14">
    <source>
        <dbReference type="ARBA" id="ARBA00022692"/>
    </source>
</evidence>
<feature type="domain" description="Penicillin-binding protein transpeptidase" evidence="28">
    <location>
        <begin position="462"/>
        <end position="757"/>
    </location>
</feature>
<keyword evidence="32" id="KW-1185">Reference proteome</keyword>
<evidence type="ECO:0000256" key="19">
    <source>
        <dbReference type="ARBA" id="ARBA00022989"/>
    </source>
</evidence>
<evidence type="ECO:0000256" key="9">
    <source>
        <dbReference type="ARBA" id="ARBA00022519"/>
    </source>
</evidence>
<evidence type="ECO:0000256" key="5">
    <source>
        <dbReference type="ARBA" id="ARBA00007739"/>
    </source>
</evidence>
<comment type="subcellular location">
    <subcellularLocation>
        <location evidence="2">Cell inner membrane</location>
        <topology evidence="2">Single-pass type II membrane protein</topology>
    </subcellularLocation>
</comment>
<keyword evidence="18" id="KW-0573">Peptidoglycan synthesis</keyword>
<keyword evidence="10" id="KW-0121">Carboxypeptidase</keyword>
<evidence type="ECO:0000256" key="20">
    <source>
        <dbReference type="ARBA" id="ARBA00023136"/>
    </source>
</evidence>
<name>A0ABP7LI42_9GAMM</name>
<keyword evidence="12" id="KW-0328">Glycosyltransferase</keyword>
<evidence type="ECO:0000256" key="4">
    <source>
        <dbReference type="ARBA" id="ARBA00007090"/>
    </source>
</evidence>
<dbReference type="InterPro" id="IPR012338">
    <property type="entry name" value="Beta-lactam/transpept-like"/>
</dbReference>
<feature type="domain" description="Penicillin-binding protein OB-like" evidence="30">
    <location>
        <begin position="376"/>
        <end position="458"/>
    </location>
</feature>
<keyword evidence="11" id="KW-0645">Protease</keyword>
<dbReference type="EC" id="2.4.99.28" evidence="25"/>
<keyword evidence="8" id="KW-1003">Cell membrane</keyword>
<evidence type="ECO:0000256" key="22">
    <source>
        <dbReference type="ARBA" id="ARBA00023268"/>
    </source>
</evidence>
<evidence type="ECO:0000256" key="24">
    <source>
        <dbReference type="ARBA" id="ARBA00034000"/>
    </source>
</evidence>
<evidence type="ECO:0000256" key="26">
    <source>
        <dbReference type="ARBA" id="ARBA00049902"/>
    </source>
</evidence>
<evidence type="ECO:0000256" key="15">
    <source>
        <dbReference type="ARBA" id="ARBA00022801"/>
    </source>
</evidence>
<keyword evidence="17" id="KW-0735">Signal-anchor</keyword>
<dbReference type="Pfam" id="PF00905">
    <property type="entry name" value="Transpeptidase"/>
    <property type="match status" value="1"/>
</dbReference>
<accession>A0ABP7LI42</accession>
<evidence type="ECO:0000256" key="1">
    <source>
        <dbReference type="ARBA" id="ARBA00002624"/>
    </source>
</evidence>
<comment type="catalytic activity">
    <reaction evidence="24">
        <text>Preferential cleavage: (Ac)2-L-Lys-D-Ala-|-D-Ala. Also transpeptidation of peptidyl-alanyl moieties that are N-acyl substituents of D-alanine.</text>
        <dbReference type="EC" id="3.4.16.4"/>
    </reaction>
</comment>
<evidence type="ECO:0000256" key="2">
    <source>
        <dbReference type="ARBA" id="ARBA00004249"/>
    </source>
</evidence>
<sequence>MTFFRTLALSLIGILTALAGAVALATIGAALYFAPGLPDVRQLEDFDLHTPLRIYTRDGQLIGEYGEERRIPVAYSDIPQPLINALVAAEDQHYFEHPGVDPRGLLRAAVELARSGGDIQSGGSTITMQVARNYLLTLDQTFTRKIREILLALQMEQVLDKQEILSLYVNKIFLGHRAYGVAAASKTYYDRPLAELTLAESAMIAGLPKAPSAFNPLSNPERSLIRRNWILFRMRELGFIDPQAYQKAVQSPITAQRYETQTEVEAAYVAEMARQFAIEQFGDAAYTGGYHIYTTIDSELQPVARQSLARGLLAYDRRHGFRGPEQRDIPASLVEAQENTATQGLEEELAESPEIRETARQAAERSQTEVEGIEGDVSNWVQVLKRTPRYGLLKPAIVIGSGDREMRVLTDDKQIHTLRWDGLKWTGKGSAEAIARRGDLVRVIDGDDSALRLSQRPNAEGALIAQRPRTGAIIALQGGFDFNASKFNRAIQARRQSGSIFKPFIYLAALNDGEMSAASVVNDAPVVVDDGSDSLWRPVNSSRDFNGPMRLRPALARSRNLVTIRILQSMGLGYTINFLERFGFNPEHLPRGLSLALGSASLTPLEMTNAYAILANGGFKVAPWYIKHIVRDEKSGKTEVYKADPVVACRDCADDQQSVEIEGSTYTVAQRIADPEAVYILRDMLRGVIEHGTGRGALTLERGDIVGKTGSTNALRDAWFAGFNGNIATAVWVGKDSNQTIAEYGSQAALPIWKAFMGRALEGTPEAWPDKPEGVVKARIDPDTGLRLRSGQPGGISELFDADHLPGYQPRRISRELEKASGSQGSGTAESIF</sequence>
<evidence type="ECO:0000256" key="3">
    <source>
        <dbReference type="ARBA" id="ARBA00004752"/>
    </source>
</evidence>
<evidence type="ECO:0000256" key="13">
    <source>
        <dbReference type="ARBA" id="ARBA00022679"/>
    </source>
</evidence>
<dbReference type="InterPro" id="IPR001264">
    <property type="entry name" value="Glyco_trans_51"/>
</dbReference>
<evidence type="ECO:0000256" key="25">
    <source>
        <dbReference type="ARBA" id="ARBA00044770"/>
    </source>
</evidence>
<evidence type="ECO:0000256" key="18">
    <source>
        <dbReference type="ARBA" id="ARBA00022984"/>
    </source>
</evidence>
<dbReference type="PANTHER" id="PTHR32282:SF27">
    <property type="entry name" value="PENICILLIN-BINDING PROTEIN 1A"/>
    <property type="match status" value="1"/>
</dbReference>
<dbReference type="EMBL" id="BAAAZT010000030">
    <property type="protein sequence ID" value="GAA3900047.1"/>
    <property type="molecule type" value="Genomic_DNA"/>
</dbReference>
<evidence type="ECO:0000256" key="8">
    <source>
        <dbReference type="ARBA" id="ARBA00022475"/>
    </source>
</evidence>
<keyword evidence="19" id="KW-1133">Transmembrane helix</keyword>
<evidence type="ECO:0000256" key="17">
    <source>
        <dbReference type="ARBA" id="ARBA00022968"/>
    </source>
</evidence>
<protein>
    <recommendedName>
        <fullName evidence="7">Penicillin-binding protein 1A</fullName>
        <ecNumber evidence="25">2.4.99.28</ecNumber>
        <ecNumber evidence="6">3.4.16.4</ecNumber>
    </recommendedName>
</protein>
<keyword evidence="16" id="KW-0133">Cell shape</keyword>
<comment type="caution">
    <text evidence="31">The sequence shown here is derived from an EMBL/GenBank/DDBJ whole genome shotgun (WGS) entry which is preliminary data.</text>
</comment>
<dbReference type="InterPro" id="IPR031376">
    <property type="entry name" value="PCB_OB"/>
</dbReference>
<evidence type="ECO:0000313" key="31">
    <source>
        <dbReference type="EMBL" id="GAA3900047.1"/>
    </source>
</evidence>
<evidence type="ECO:0000256" key="6">
    <source>
        <dbReference type="ARBA" id="ARBA00012448"/>
    </source>
</evidence>
<dbReference type="EC" id="3.4.16.4" evidence="6"/>
<evidence type="ECO:0000256" key="10">
    <source>
        <dbReference type="ARBA" id="ARBA00022645"/>
    </source>
</evidence>
<keyword evidence="20" id="KW-0472">Membrane</keyword>
<keyword evidence="9" id="KW-0997">Cell inner membrane</keyword>
<dbReference type="Pfam" id="PF17092">
    <property type="entry name" value="PCB_OB"/>
    <property type="match status" value="1"/>
</dbReference>
<evidence type="ECO:0000259" key="29">
    <source>
        <dbReference type="Pfam" id="PF00912"/>
    </source>
</evidence>
<evidence type="ECO:0000256" key="21">
    <source>
        <dbReference type="ARBA" id="ARBA00023251"/>
    </source>
</evidence>
<keyword evidence="23" id="KW-0961">Cell wall biogenesis/degradation</keyword>
<evidence type="ECO:0000259" key="28">
    <source>
        <dbReference type="Pfam" id="PF00905"/>
    </source>
</evidence>
<evidence type="ECO:0000256" key="12">
    <source>
        <dbReference type="ARBA" id="ARBA00022676"/>
    </source>
</evidence>
<keyword evidence="22" id="KW-0511">Multifunctional enzyme</keyword>
<comment type="function">
    <text evidence="1">Cell wall formation. Synthesis of cross-linked peptidoglycan from the lipid intermediates. The enzyme has a penicillin-insensitive transglycosylase N-terminal domain (formation of linear glycan strands) and a penicillin-sensitive transpeptidase C-terminal domain (cross-linking of the peptide subunits).</text>
</comment>
<dbReference type="NCBIfam" id="TIGR02074">
    <property type="entry name" value="PBP_1a_fam"/>
    <property type="match status" value="1"/>
</dbReference>
<comment type="similarity">
    <text evidence="4">In the C-terminal section; belongs to the transpeptidase family.</text>
</comment>
<evidence type="ECO:0000313" key="32">
    <source>
        <dbReference type="Proteomes" id="UP001500133"/>
    </source>
</evidence>
<evidence type="ECO:0000256" key="16">
    <source>
        <dbReference type="ARBA" id="ARBA00022960"/>
    </source>
</evidence>
<keyword evidence="15" id="KW-0378">Hydrolase</keyword>
<dbReference type="SUPFAM" id="SSF56601">
    <property type="entry name" value="beta-lactamase/transpeptidase-like"/>
    <property type="match status" value="1"/>
</dbReference>
<comment type="pathway">
    <text evidence="3">Cell wall biogenesis; peptidoglycan biosynthesis.</text>
</comment>
<keyword evidence="13" id="KW-0808">Transferase</keyword>
<dbReference type="Gene3D" id="1.10.3810.10">
    <property type="entry name" value="Biosynthetic peptidoglycan transglycosylase-like"/>
    <property type="match status" value="1"/>
</dbReference>
<evidence type="ECO:0000256" key="11">
    <source>
        <dbReference type="ARBA" id="ARBA00022670"/>
    </source>
</evidence>
<feature type="domain" description="Glycosyl transferase family 51" evidence="29">
    <location>
        <begin position="59"/>
        <end position="234"/>
    </location>
</feature>
<dbReference type="InterPro" id="IPR023346">
    <property type="entry name" value="Lysozyme-like_dom_sf"/>
</dbReference>
<comment type="catalytic activity">
    <reaction evidence="26">
        <text>[GlcNAc-(1-&gt;4)-Mur2Ac(oyl-L-Ala-gamma-D-Glu-L-Lys-D-Ala-D-Ala)](n)-di-trans,octa-cis-undecaprenyl diphosphate + beta-D-GlcNAc-(1-&gt;4)-Mur2Ac(oyl-L-Ala-gamma-D-Glu-L-Lys-D-Ala-D-Ala)-di-trans,octa-cis-undecaprenyl diphosphate = [GlcNAc-(1-&gt;4)-Mur2Ac(oyl-L-Ala-gamma-D-Glu-L-Lys-D-Ala-D-Ala)](n+1)-di-trans,octa-cis-undecaprenyl diphosphate + di-trans,octa-cis-undecaprenyl diphosphate + H(+)</text>
        <dbReference type="Rhea" id="RHEA:23708"/>
        <dbReference type="Rhea" id="RHEA-COMP:9602"/>
        <dbReference type="Rhea" id="RHEA-COMP:9603"/>
        <dbReference type="ChEBI" id="CHEBI:15378"/>
        <dbReference type="ChEBI" id="CHEBI:58405"/>
        <dbReference type="ChEBI" id="CHEBI:60033"/>
        <dbReference type="ChEBI" id="CHEBI:78435"/>
        <dbReference type="EC" id="2.4.99.28"/>
    </reaction>
</comment>
<feature type="compositionally biased region" description="Basic and acidic residues" evidence="27">
    <location>
        <begin position="353"/>
        <end position="368"/>
    </location>
</feature>
<dbReference type="SUPFAM" id="SSF53955">
    <property type="entry name" value="Lysozyme-like"/>
    <property type="match status" value="1"/>
</dbReference>
<reference evidence="32" key="1">
    <citation type="journal article" date="2019" name="Int. J. Syst. Evol. Microbiol.">
        <title>The Global Catalogue of Microorganisms (GCM) 10K type strain sequencing project: providing services to taxonomists for standard genome sequencing and annotation.</title>
        <authorList>
            <consortium name="The Broad Institute Genomics Platform"/>
            <consortium name="The Broad Institute Genome Sequencing Center for Infectious Disease"/>
            <person name="Wu L."/>
            <person name="Ma J."/>
        </authorList>
    </citation>
    <scope>NUCLEOTIDE SEQUENCE [LARGE SCALE GENOMIC DNA]</scope>
    <source>
        <strain evidence="32">JCM 16914</strain>
    </source>
</reference>